<sequence length="1033" mass="111880">MTSVGSSKIGPRADAHQSSRRTRYHSNVSTSSFSILSNSAPLDHERFSAHRELESLLKKSLRGEVRFDLGSRALYASDSSNYRQLPIGVVFPRDAADVEAALAACRATGAAVLPRGAGTSLAGQCINVAVVFDYSRHMNALTSIDPGAKLAHVEPGIVLDRLRDAAEVHHLTYAPDPATHSRCTLGGIIGNNSCGVHGLLGGKAVDNTESLDIVLYDGTRLTVGATTPAQLEALIRNGGRVGQIYSGLSRIRDRYAALVREKFPRIPRRVSGYNLDELLPESNFHVARALVGSEGSCVNIVSATLNLAASPPFRVLTVLGFSDPYLAADAVPLALEHKPIGLEGFDHLLVDFMRRKGLALRELDQLPPGVGFLLVEMGAWTAEEAHAKAESVARAAQSWPSPPVAHICTPEEAKSVWHVRESALGAMVFVPGEPDRWEGWEDAAVPPEKLGKYLRAITALMREYGYRSPLYGHYGQGCVHTRINFDFRSAEGVRRYREFIDRAADIVLSFGGSLSGEHGDGQSRAALLPKMFGPELIEAFREFKALWDPDNRMNPGKLSDAVRVYDPTENLRYHPPAADGTGARPSLETHFVFAANNGSLQRATERCVGVGSCRNTQGGVMCPSYRATGEEQHSTRGRAHLLWEMLAGALRKEGFQSRAVYEALDLCLSCKACKSECPVQVDMAAYKSEFLAQRYKGKLHPLQHYIFGFADRLARCGSLAPALTNAVLTGPLTSPLVKRIAGVARERQLPRLATKSFQESRSSLDANAKPVQNSAPPQVVQKAAAPQVLLWPDTWNNYYHPQTLSSAESVLTQAGFLVETPRGHICCGRPLYDFGLLDAARSYLARVLRHMAPQIDAGMPFIFLEPSCASVFKDELLELFPNDSRAKRLSQQVWLLADWLAAKAPDFVAGGLAGARILIHGHCHHKAVFGGPANEIAILRKAGANVDLIDASCCGMAGPFGFEADKFEVSRTIANQDLLPAIQSSDASTIVVADGFSCREQIGQLGHVKALHFAEVLAHTCGCGGCSSAVDHS</sequence>
<organism evidence="11 12">
    <name type="scientific">Candidatus Sulfuritelmatomonas gaucii</name>
    <dbReference type="NCBI Taxonomy" id="2043161"/>
    <lineage>
        <taxon>Bacteria</taxon>
        <taxon>Pseudomonadati</taxon>
        <taxon>Acidobacteriota</taxon>
        <taxon>Terriglobia</taxon>
        <taxon>Terriglobales</taxon>
        <taxon>Acidobacteriaceae</taxon>
        <taxon>Candidatus Sulfuritelmatomonas</taxon>
    </lineage>
</organism>
<evidence type="ECO:0000259" key="9">
    <source>
        <dbReference type="PROSITE" id="PS51379"/>
    </source>
</evidence>
<dbReference type="InterPro" id="IPR004113">
    <property type="entry name" value="FAD-bd_oxidored_4_C"/>
</dbReference>
<proteinExistence type="predicted"/>
<evidence type="ECO:0000256" key="2">
    <source>
        <dbReference type="ARBA" id="ARBA00022630"/>
    </source>
</evidence>
<dbReference type="GO" id="GO:1903457">
    <property type="term" value="P:lactate catabolic process"/>
    <property type="evidence" value="ECO:0007669"/>
    <property type="project" value="TreeGrafter"/>
</dbReference>
<dbReference type="InterPro" id="IPR016169">
    <property type="entry name" value="FAD-bd_PCMH_sub2"/>
</dbReference>
<dbReference type="GO" id="GO:0046872">
    <property type="term" value="F:metal ion binding"/>
    <property type="evidence" value="ECO:0007669"/>
    <property type="project" value="UniProtKB-KW"/>
</dbReference>
<evidence type="ECO:0000256" key="6">
    <source>
        <dbReference type="ARBA" id="ARBA00023004"/>
    </source>
</evidence>
<keyword evidence="4" id="KW-0274">FAD</keyword>
<feature type="region of interest" description="Disordered" evidence="8">
    <location>
        <begin position="756"/>
        <end position="777"/>
    </location>
</feature>
<keyword evidence="3" id="KW-0479">Metal-binding</keyword>
<dbReference type="AlphaFoldDB" id="A0A2N9LF57"/>
<dbReference type="InterPro" id="IPR036318">
    <property type="entry name" value="FAD-bd_PCMH-like_sf"/>
</dbReference>
<dbReference type="Gene3D" id="1.10.45.10">
    <property type="entry name" value="Vanillyl-alcohol Oxidase, Chain A, domain 4"/>
    <property type="match status" value="1"/>
</dbReference>
<dbReference type="InterPro" id="IPR016166">
    <property type="entry name" value="FAD-bd_PCMH"/>
</dbReference>
<dbReference type="PROSITE" id="PS00198">
    <property type="entry name" value="4FE4S_FER_1"/>
    <property type="match status" value="1"/>
</dbReference>
<keyword evidence="2" id="KW-0285">Flavoprotein</keyword>
<dbReference type="Gene3D" id="3.30.465.10">
    <property type="match status" value="1"/>
</dbReference>
<dbReference type="InterPro" id="IPR004017">
    <property type="entry name" value="Cys_rich_dom"/>
</dbReference>
<evidence type="ECO:0000256" key="8">
    <source>
        <dbReference type="SAM" id="MobiDB-lite"/>
    </source>
</evidence>
<dbReference type="Pfam" id="PF02754">
    <property type="entry name" value="CCG"/>
    <property type="match status" value="1"/>
</dbReference>
<evidence type="ECO:0000256" key="7">
    <source>
        <dbReference type="ARBA" id="ARBA00023014"/>
    </source>
</evidence>
<dbReference type="Gene3D" id="3.30.70.2740">
    <property type="match status" value="1"/>
</dbReference>
<evidence type="ECO:0000256" key="3">
    <source>
        <dbReference type="ARBA" id="ARBA00022723"/>
    </source>
</evidence>
<accession>A0A2N9LF57</accession>
<dbReference type="SUPFAM" id="SSF55103">
    <property type="entry name" value="FAD-linked oxidases, C-terminal domain"/>
    <property type="match status" value="1"/>
</dbReference>
<dbReference type="InterPro" id="IPR016171">
    <property type="entry name" value="Vanillyl_alc_oxidase_C-sub2"/>
</dbReference>
<feature type="region of interest" description="Disordered" evidence="8">
    <location>
        <begin position="1"/>
        <end position="26"/>
    </location>
</feature>
<feature type="domain" description="4Fe-4S ferredoxin-type" evidence="9">
    <location>
        <begin position="657"/>
        <end position="689"/>
    </location>
</feature>
<protein>
    <submittedName>
        <fullName evidence="11">D-lactate dehydrogenase (Cytochrome)</fullName>
        <ecNumber evidence="11">1.1.2.4</ecNumber>
    </submittedName>
</protein>
<keyword evidence="6" id="KW-0408">Iron</keyword>
<dbReference type="Pfam" id="PF02913">
    <property type="entry name" value="FAD-oxidase_C"/>
    <property type="match status" value="1"/>
</dbReference>
<dbReference type="GO" id="GO:0008720">
    <property type="term" value="F:D-lactate dehydrogenase (NAD+) activity"/>
    <property type="evidence" value="ECO:0007669"/>
    <property type="project" value="TreeGrafter"/>
</dbReference>
<dbReference type="SUPFAM" id="SSF46548">
    <property type="entry name" value="alpha-helical ferredoxin"/>
    <property type="match status" value="1"/>
</dbReference>
<dbReference type="InterPro" id="IPR017900">
    <property type="entry name" value="4Fe4S_Fe_S_CS"/>
</dbReference>
<dbReference type="Proteomes" id="UP000239735">
    <property type="component" value="Unassembled WGS sequence"/>
</dbReference>
<keyword evidence="5 11" id="KW-0560">Oxidoreductase</keyword>
<dbReference type="InterPro" id="IPR006094">
    <property type="entry name" value="Oxid_FAD_bind_N"/>
</dbReference>
<evidence type="ECO:0000313" key="11">
    <source>
        <dbReference type="EMBL" id="SPE21665.1"/>
    </source>
</evidence>
<evidence type="ECO:0000256" key="5">
    <source>
        <dbReference type="ARBA" id="ARBA00023002"/>
    </source>
</evidence>
<dbReference type="GO" id="GO:0071949">
    <property type="term" value="F:FAD binding"/>
    <property type="evidence" value="ECO:0007669"/>
    <property type="project" value="InterPro"/>
</dbReference>
<reference evidence="12" key="1">
    <citation type="submission" date="2018-02" db="EMBL/GenBank/DDBJ databases">
        <authorList>
            <person name="Hausmann B."/>
        </authorList>
    </citation>
    <scope>NUCLEOTIDE SEQUENCE [LARGE SCALE GENOMIC DNA]</scope>
    <source>
        <strain evidence="12">Peat soil MAG SbA5</strain>
    </source>
</reference>
<keyword evidence="7" id="KW-0411">Iron-sulfur</keyword>
<dbReference type="SUPFAM" id="SSF56176">
    <property type="entry name" value="FAD-binding/transporter-associated domain-like"/>
    <property type="match status" value="1"/>
</dbReference>
<dbReference type="PROSITE" id="PS51379">
    <property type="entry name" value="4FE4S_FER_2"/>
    <property type="match status" value="1"/>
</dbReference>
<dbReference type="GO" id="GO:0004458">
    <property type="term" value="F:D-lactate dehydrogenase (cytochrome) activity"/>
    <property type="evidence" value="ECO:0007669"/>
    <property type="project" value="UniProtKB-EC"/>
</dbReference>
<feature type="compositionally biased region" description="Polar residues" evidence="8">
    <location>
        <begin position="756"/>
        <end position="774"/>
    </location>
</feature>
<evidence type="ECO:0000256" key="4">
    <source>
        <dbReference type="ARBA" id="ARBA00022827"/>
    </source>
</evidence>
<dbReference type="EMBL" id="OKRB01000089">
    <property type="protein sequence ID" value="SPE21665.1"/>
    <property type="molecule type" value="Genomic_DNA"/>
</dbReference>
<evidence type="ECO:0000313" key="12">
    <source>
        <dbReference type="Proteomes" id="UP000239735"/>
    </source>
</evidence>
<evidence type="ECO:0000259" key="10">
    <source>
        <dbReference type="PROSITE" id="PS51387"/>
    </source>
</evidence>
<dbReference type="OrthoDB" id="9767256at2"/>
<dbReference type="InterPro" id="IPR016164">
    <property type="entry name" value="FAD-linked_Oxase-like_C"/>
</dbReference>
<dbReference type="Pfam" id="PF13183">
    <property type="entry name" value="Fer4_8"/>
    <property type="match status" value="1"/>
</dbReference>
<dbReference type="Pfam" id="PF01565">
    <property type="entry name" value="FAD_binding_4"/>
    <property type="match status" value="1"/>
</dbReference>
<dbReference type="InterPro" id="IPR017896">
    <property type="entry name" value="4Fe4S_Fe-S-bd"/>
</dbReference>
<gene>
    <name evidence="11" type="ORF">SBA5_320037</name>
</gene>
<dbReference type="PANTHER" id="PTHR11748:SF119">
    <property type="entry name" value="D-2-HYDROXYGLUTARATE DEHYDROGENASE"/>
    <property type="match status" value="1"/>
</dbReference>
<evidence type="ECO:0000256" key="1">
    <source>
        <dbReference type="ARBA" id="ARBA00001974"/>
    </source>
</evidence>
<comment type="cofactor">
    <cofactor evidence="1">
        <name>FAD</name>
        <dbReference type="ChEBI" id="CHEBI:57692"/>
    </cofactor>
</comment>
<dbReference type="PANTHER" id="PTHR11748">
    <property type="entry name" value="D-LACTATE DEHYDROGENASE"/>
    <property type="match status" value="1"/>
</dbReference>
<name>A0A2N9LF57_9BACT</name>
<dbReference type="EC" id="1.1.2.4" evidence="11"/>
<dbReference type="PROSITE" id="PS51387">
    <property type="entry name" value="FAD_PCMH"/>
    <property type="match status" value="1"/>
</dbReference>
<feature type="domain" description="FAD-binding PCMH-type" evidence="10">
    <location>
        <begin position="82"/>
        <end position="310"/>
    </location>
</feature>
<dbReference type="GO" id="GO:0051536">
    <property type="term" value="F:iron-sulfur cluster binding"/>
    <property type="evidence" value="ECO:0007669"/>
    <property type="project" value="UniProtKB-KW"/>
</dbReference>